<dbReference type="STRING" id="576137.A0A1L7XCM5"/>
<dbReference type="InterPro" id="IPR050309">
    <property type="entry name" value="Type-B_Carboxylest/Lipase"/>
</dbReference>
<dbReference type="InterPro" id="IPR029058">
    <property type="entry name" value="AB_hydrolase_fold"/>
</dbReference>
<evidence type="ECO:0000256" key="4">
    <source>
        <dbReference type="SAM" id="MobiDB-lite"/>
    </source>
</evidence>
<evidence type="ECO:0000256" key="3">
    <source>
        <dbReference type="RuleBase" id="RU361235"/>
    </source>
</evidence>
<dbReference type="PROSITE" id="PS00941">
    <property type="entry name" value="CARBOXYLESTERASE_B_2"/>
    <property type="match status" value="1"/>
</dbReference>
<comment type="similarity">
    <text evidence="1 3">Belongs to the type-B carboxylesterase/lipase family.</text>
</comment>
<gene>
    <name evidence="7" type="ORF">PAC_12686</name>
</gene>
<keyword evidence="5" id="KW-0812">Transmembrane</keyword>
<feature type="compositionally biased region" description="Polar residues" evidence="4">
    <location>
        <begin position="15"/>
        <end position="26"/>
    </location>
</feature>
<dbReference type="InterPro" id="IPR019826">
    <property type="entry name" value="Carboxylesterase_B_AS"/>
</dbReference>
<dbReference type="OrthoDB" id="408631at2759"/>
<keyword evidence="5" id="KW-0472">Membrane</keyword>
<dbReference type="Gene3D" id="3.40.50.1820">
    <property type="entry name" value="alpha/beta hydrolase"/>
    <property type="match status" value="1"/>
</dbReference>
<dbReference type="InterPro" id="IPR019819">
    <property type="entry name" value="Carboxylesterase_B_CS"/>
</dbReference>
<dbReference type="Proteomes" id="UP000184330">
    <property type="component" value="Unassembled WGS sequence"/>
</dbReference>
<name>A0A1L7XCM5_9HELO</name>
<feature type="compositionally biased region" description="Gly residues" evidence="4">
    <location>
        <begin position="88"/>
        <end position="100"/>
    </location>
</feature>
<dbReference type="InterPro" id="IPR002018">
    <property type="entry name" value="CarbesteraseB"/>
</dbReference>
<protein>
    <recommendedName>
        <fullName evidence="3">Carboxylic ester hydrolase</fullName>
        <ecNumber evidence="3">3.1.1.-</ecNumber>
    </recommendedName>
</protein>
<accession>A0A1L7XCM5</accession>
<reference evidence="7 8" key="1">
    <citation type="submission" date="2016-03" db="EMBL/GenBank/DDBJ databases">
        <authorList>
            <person name="Ploux O."/>
        </authorList>
    </citation>
    <scope>NUCLEOTIDE SEQUENCE [LARGE SCALE GENOMIC DNA]</scope>
    <source>
        <strain evidence="7 8">UAMH 11012</strain>
    </source>
</reference>
<dbReference type="Pfam" id="PF00135">
    <property type="entry name" value="COesterase"/>
    <property type="match status" value="1"/>
</dbReference>
<evidence type="ECO:0000256" key="5">
    <source>
        <dbReference type="SAM" id="Phobius"/>
    </source>
</evidence>
<feature type="region of interest" description="Disordered" evidence="4">
    <location>
        <begin position="83"/>
        <end position="105"/>
    </location>
</feature>
<dbReference type="PROSITE" id="PS00122">
    <property type="entry name" value="CARBOXYLESTERASE_B_1"/>
    <property type="match status" value="1"/>
</dbReference>
<dbReference type="EC" id="3.1.1.-" evidence="3"/>
<evidence type="ECO:0000259" key="6">
    <source>
        <dbReference type="Pfam" id="PF00135"/>
    </source>
</evidence>
<keyword evidence="8" id="KW-1185">Reference proteome</keyword>
<evidence type="ECO:0000256" key="1">
    <source>
        <dbReference type="ARBA" id="ARBA00005964"/>
    </source>
</evidence>
<dbReference type="SUPFAM" id="SSF53474">
    <property type="entry name" value="alpha/beta-Hydrolases"/>
    <property type="match status" value="1"/>
</dbReference>
<dbReference type="EMBL" id="FJOG01000021">
    <property type="protein sequence ID" value="CZR62789.1"/>
    <property type="molecule type" value="Genomic_DNA"/>
</dbReference>
<dbReference type="GO" id="GO:0016787">
    <property type="term" value="F:hydrolase activity"/>
    <property type="evidence" value="ECO:0007669"/>
    <property type="project" value="UniProtKB-KW"/>
</dbReference>
<sequence length="612" mass="65195">MARVPFTSAKGGNEASKSSLPDQNNIPEEGSIPKNGSDSRKTGPFGLSRRLFYWICGAVLAIMIILGLVLGLVFGLRHTQAQNTGSGSSSGSGSGSGNGSGSNNDTNVNLTVDLGYSTYTGSRGTSGVSQWLGIRYAAAPVADLRFKAPQDPIMDSQVYQANTHGAVCYSTPSTSLDPSLAEDCLFLDVYAPTVNTGPSPVFVYFQGGGFNGLSAPNLNGTNLINAGDLDMVVVTFNYRVGVYGFLASKEVQANGDLNVGLLDQRKVLEWVQKYISQFGGDPKQVTIGGASAGGASVDLHMSAYGGRDDGLFHRAAAESQSFGAQLTVEESQYQYDALVNRVGCNTTSDTLACLRGLDVEVIAEHNSVIPTPGGAGGNPVFMYGPTIDGNFSTDYTYNLFAQGKFVKIPSIFGDTTNEGTIFTPTGINTSTQFHNFLKNNFVNLTDADLTQIDTFYPEAENFPGKGAYWRTAANAYGDMRYICPGINISSEISSHGVSQSYNYHWDVLEPANAINGLGVTHTSESNSIWGTSSSPESALIPTIQGYWASFIRSGDPNKYKLSSAPTWEAFSTSNMQRIHFPNDPSNVTMETVPADQEARCSFLSGIGPAIKQ</sequence>
<feature type="region of interest" description="Disordered" evidence="4">
    <location>
        <begin position="1"/>
        <end position="40"/>
    </location>
</feature>
<dbReference type="AlphaFoldDB" id="A0A1L7XCM5"/>
<evidence type="ECO:0000313" key="7">
    <source>
        <dbReference type="EMBL" id="CZR62789.1"/>
    </source>
</evidence>
<dbReference type="PANTHER" id="PTHR11559">
    <property type="entry name" value="CARBOXYLESTERASE"/>
    <property type="match status" value="1"/>
</dbReference>
<keyword evidence="2 3" id="KW-0378">Hydrolase</keyword>
<keyword evidence="5" id="KW-1133">Transmembrane helix</keyword>
<evidence type="ECO:0000256" key="2">
    <source>
        <dbReference type="ARBA" id="ARBA00022801"/>
    </source>
</evidence>
<feature type="domain" description="Carboxylesterase type B" evidence="6">
    <location>
        <begin position="122"/>
        <end position="586"/>
    </location>
</feature>
<proteinExistence type="inferred from homology"/>
<evidence type="ECO:0000313" key="8">
    <source>
        <dbReference type="Proteomes" id="UP000184330"/>
    </source>
</evidence>
<organism evidence="7 8">
    <name type="scientific">Phialocephala subalpina</name>
    <dbReference type="NCBI Taxonomy" id="576137"/>
    <lineage>
        <taxon>Eukaryota</taxon>
        <taxon>Fungi</taxon>
        <taxon>Dikarya</taxon>
        <taxon>Ascomycota</taxon>
        <taxon>Pezizomycotina</taxon>
        <taxon>Leotiomycetes</taxon>
        <taxon>Helotiales</taxon>
        <taxon>Mollisiaceae</taxon>
        <taxon>Phialocephala</taxon>
        <taxon>Phialocephala fortinii species complex</taxon>
    </lineage>
</organism>
<feature type="transmembrane region" description="Helical" evidence="5">
    <location>
        <begin position="51"/>
        <end position="76"/>
    </location>
</feature>